<evidence type="ECO:0000313" key="1">
    <source>
        <dbReference type="EMBL" id="MBC6000130.1"/>
    </source>
</evidence>
<name>A0A923SS99_9FIRM</name>
<sequence length="40" mass="4794">MEKNLAKTYDPKDFEDRIYEMWESNGAFHAEVDPDKKPFT</sequence>
<dbReference type="Proteomes" id="UP000644115">
    <property type="component" value="Unassembled WGS sequence"/>
</dbReference>
<feature type="non-terminal residue" evidence="1">
    <location>
        <position position="40"/>
    </location>
</feature>
<proteinExistence type="predicted"/>
<comment type="caution">
    <text evidence="1">The sequence shown here is derived from an EMBL/GenBank/DDBJ whole genome shotgun (WGS) entry which is preliminary data.</text>
</comment>
<organism evidence="1 2">
    <name type="scientific">Lentihominibacter faecis</name>
    <dbReference type="NCBI Taxonomy" id="2764712"/>
    <lineage>
        <taxon>Bacteria</taxon>
        <taxon>Bacillati</taxon>
        <taxon>Bacillota</taxon>
        <taxon>Clostridia</taxon>
        <taxon>Peptostreptococcales</taxon>
        <taxon>Anaerovoracaceae</taxon>
        <taxon>Lentihominibacter</taxon>
    </lineage>
</organism>
<evidence type="ECO:0000313" key="2">
    <source>
        <dbReference type="Proteomes" id="UP000644115"/>
    </source>
</evidence>
<dbReference type="AlphaFoldDB" id="A0A923SS99"/>
<reference evidence="1" key="1">
    <citation type="submission" date="2020-08" db="EMBL/GenBank/DDBJ databases">
        <authorList>
            <person name="Liu C."/>
            <person name="Sun Q."/>
        </authorList>
    </citation>
    <scope>NUCLEOTIDE SEQUENCE</scope>
    <source>
        <strain evidence="1">BX16</strain>
    </source>
</reference>
<accession>A0A923SS99</accession>
<gene>
    <name evidence="1" type="ORF">H8876_08975</name>
</gene>
<dbReference type="EMBL" id="JACRWC010000109">
    <property type="protein sequence ID" value="MBC6000130.1"/>
    <property type="molecule type" value="Genomic_DNA"/>
</dbReference>
<protein>
    <submittedName>
        <fullName evidence="1">Valyl-tRNA synthetase</fullName>
    </submittedName>
</protein>
<keyword evidence="2" id="KW-1185">Reference proteome</keyword>